<sequence>MASKGVAPAGRQVKPLPCAAGPCPRFDAALLRGTRRPHQQRLQRQVGDRLRVQAEVEAAQTTGGAKQAEKQPKGWSRYETMLVLQPTLNEVERDEELAQFEAFLTTEGCKDIEVSVRGRHRMAYPIKKHQDGIYVMYTYTAQPEVSKKVQLFLSKRTSGGDESIIRHMTFKL</sequence>
<dbReference type="Gene3D" id="3.30.70.60">
    <property type="match status" value="1"/>
</dbReference>
<evidence type="ECO:0008006" key="4">
    <source>
        <dbReference type="Google" id="ProtNLM"/>
    </source>
</evidence>
<reference evidence="2" key="1">
    <citation type="submission" date="2020-12" db="EMBL/GenBank/DDBJ databases">
        <authorList>
            <person name="Iha C."/>
        </authorList>
    </citation>
    <scope>NUCLEOTIDE SEQUENCE</scope>
</reference>
<dbReference type="InterPro" id="IPR014717">
    <property type="entry name" value="Transl_elong_EF1B/ribsomal_bS6"/>
</dbReference>
<keyword evidence="3" id="KW-1185">Reference proteome</keyword>
<dbReference type="AlphaFoldDB" id="A0A8S1JB94"/>
<dbReference type="SUPFAM" id="SSF54995">
    <property type="entry name" value="Ribosomal protein S6"/>
    <property type="match status" value="1"/>
</dbReference>
<dbReference type="InterPro" id="IPR020814">
    <property type="entry name" value="Ribosomal_S6_plastid/chlpt"/>
</dbReference>
<dbReference type="OrthoDB" id="2014413at2759"/>
<accession>A0A8S1JB94</accession>
<dbReference type="Proteomes" id="UP000708148">
    <property type="component" value="Unassembled WGS sequence"/>
</dbReference>
<dbReference type="Pfam" id="PF01250">
    <property type="entry name" value="Ribosomal_S6"/>
    <property type="match status" value="1"/>
</dbReference>
<comment type="similarity">
    <text evidence="1">Belongs to the bacterial ribosomal protein bS6 family.</text>
</comment>
<evidence type="ECO:0000256" key="1">
    <source>
        <dbReference type="ARBA" id="ARBA00009512"/>
    </source>
</evidence>
<dbReference type="GO" id="GO:0070181">
    <property type="term" value="F:small ribosomal subunit rRNA binding"/>
    <property type="evidence" value="ECO:0007669"/>
    <property type="project" value="TreeGrafter"/>
</dbReference>
<dbReference type="NCBIfam" id="TIGR00166">
    <property type="entry name" value="S6"/>
    <property type="match status" value="1"/>
</dbReference>
<gene>
    <name evidence="2" type="ORF">OSTQU699_LOCUS8088</name>
</gene>
<dbReference type="PANTHER" id="PTHR21011">
    <property type="entry name" value="MITOCHONDRIAL 28S RIBOSOMAL PROTEIN S6"/>
    <property type="match status" value="1"/>
</dbReference>
<comment type="caution">
    <text evidence="2">The sequence shown here is derived from an EMBL/GenBank/DDBJ whole genome shotgun (WGS) entry which is preliminary data.</text>
</comment>
<dbReference type="InterPro" id="IPR035980">
    <property type="entry name" value="Ribosomal_bS6_sf"/>
</dbReference>
<evidence type="ECO:0000313" key="2">
    <source>
        <dbReference type="EMBL" id="CAD7702731.1"/>
    </source>
</evidence>
<dbReference type="GO" id="GO:0006412">
    <property type="term" value="P:translation"/>
    <property type="evidence" value="ECO:0007669"/>
    <property type="project" value="InterPro"/>
</dbReference>
<dbReference type="GO" id="GO:0003735">
    <property type="term" value="F:structural constituent of ribosome"/>
    <property type="evidence" value="ECO:0007669"/>
    <property type="project" value="InterPro"/>
</dbReference>
<name>A0A8S1JB94_9CHLO</name>
<dbReference type="HAMAP" id="MF_00360">
    <property type="entry name" value="Ribosomal_bS6"/>
    <property type="match status" value="1"/>
</dbReference>
<organism evidence="2 3">
    <name type="scientific">Ostreobium quekettii</name>
    <dbReference type="NCBI Taxonomy" id="121088"/>
    <lineage>
        <taxon>Eukaryota</taxon>
        <taxon>Viridiplantae</taxon>
        <taxon>Chlorophyta</taxon>
        <taxon>core chlorophytes</taxon>
        <taxon>Ulvophyceae</taxon>
        <taxon>TCBD clade</taxon>
        <taxon>Bryopsidales</taxon>
        <taxon>Ostreobineae</taxon>
        <taxon>Ostreobiaceae</taxon>
        <taxon>Ostreobium</taxon>
    </lineage>
</organism>
<proteinExistence type="inferred from homology"/>
<dbReference type="InterPro" id="IPR000529">
    <property type="entry name" value="Ribosomal_bS6"/>
</dbReference>
<dbReference type="PANTHER" id="PTHR21011:SF16">
    <property type="entry name" value="SMALL RIBOSOMAL SUBUNIT PROTEIN BS6C ALPHA"/>
    <property type="match status" value="1"/>
</dbReference>
<dbReference type="GO" id="GO:0005840">
    <property type="term" value="C:ribosome"/>
    <property type="evidence" value="ECO:0007669"/>
    <property type="project" value="InterPro"/>
</dbReference>
<evidence type="ECO:0000313" key="3">
    <source>
        <dbReference type="Proteomes" id="UP000708148"/>
    </source>
</evidence>
<protein>
    <recommendedName>
        <fullName evidence="4">Ribosomal protein S6</fullName>
    </recommendedName>
</protein>
<dbReference type="EMBL" id="CAJHUC010001928">
    <property type="protein sequence ID" value="CAD7702731.1"/>
    <property type="molecule type" value="Genomic_DNA"/>
</dbReference>